<reference evidence="1 2" key="2">
    <citation type="journal article" date="2022" name="Mol. Ecol. Resour.">
        <title>The genomes of chicory, endive, great burdock and yacon provide insights into Asteraceae paleo-polyploidization history and plant inulin production.</title>
        <authorList>
            <person name="Fan W."/>
            <person name="Wang S."/>
            <person name="Wang H."/>
            <person name="Wang A."/>
            <person name="Jiang F."/>
            <person name="Liu H."/>
            <person name="Zhao H."/>
            <person name="Xu D."/>
            <person name="Zhang Y."/>
        </authorList>
    </citation>
    <scope>NUCLEOTIDE SEQUENCE [LARGE SCALE GENOMIC DNA]</scope>
    <source>
        <strain evidence="2">cv. Punajuju</strain>
        <tissue evidence="1">Leaves</tissue>
    </source>
</reference>
<comment type="caution">
    <text evidence="1">The sequence shown here is derived from an EMBL/GenBank/DDBJ whole genome shotgun (WGS) entry which is preliminary data.</text>
</comment>
<keyword evidence="2" id="KW-1185">Reference proteome</keyword>
<evidence type="ECO:0000313" key="1">
    <source>
        <dbReference type="EMBL" id="KAI3782690.1"/>
    </source>
</evidence>
<gene>
    <name evidence="1" type="ORF">L2E82_12744</name>
</gene>
<proteinExistence type="predicted"/>
<protein>
    <submittedName>
        <fullName evidence="1">Uncharacterized protein</fullName>
    </submittedName>
</protein>
<organism evidence="1 2">
    <name type="scientific">Cichorium intybus</name>
    <name type="common">Chicory</name>
    <dbReference type="NCBI Taxonomy" id="13427"/>
    <lineage>
        <taxon>Eukaryota</taxon>
        <taxon>Viridiplantae</taxon>
        <taxon>Streptophyta</taxon>
        <taxon>Embryophyta</taxon>
        <taxon>Tracheophyta</taxon>
        <taxon>Spermatophyta</taxon>
        <taxon>Magnoliopsida</taxon>
        <taxon>eudicotyledons</taxon>
        <taxon>Gunneridae</taxon>
        <taxon>Pentapetalae</taxon>
        <taxon>asterids</taxon>
        <taxon>campanulids</taxon>
        <taxon>Asterales</taxon>
        <taxon>Asteraceae</taxon>
        <taxon>Cichorioideae</taxon>
        <taxon>Cichorieae</taxon>
        <taxon>Cichoriinae</taxon>
        <taxon>Cichorium</taxon>
    </lineage>
</organism>
<sequence length="1079" mass="120362">MQKTNLNSSRSTSVITYAFSFTKIVTSIASDFLLKSFLSLDVFLTWRSTANPPTAWVCMMNIGSSSSQQAVDGSNESDLDLDLDLDLDRWIGELYNDDFRDPMLNFGLDELMNIYPSQASQPNSSTTNSGSISGVGSADKSQIGIPQEIMTVSSLSPKSSTSTQQRSAHYMSPIPKFVSNPAAQSSQSPRTTGLSQFPHQNQPVKQVFNHKAVQQSPTHSSMAQPIIMFGHQNNNQRTPSNQIRHYPRPVSTIQTSHLQNQPPLMEQSNASQMQQRHHQMVQPLQTFKQNQNQTQLQFQIPTGTSQILIPEGGRNRVQGLVVGEVQRRPQEHRQENISTVLSADVGFATPNQFPSNETWREYAFRQVAHLKERYLSELLKMHKRAVHLCTQETNIEVIKKYDNAKEFLEKMITFLNIPTVDMIPKNNDRVYNYMNFIVNYLNSFRNKSDGSLQHFDHVNQQIHQPSSSQSQRVVNIEANIMVNMNQQPLHQLPSGQSKGLQMQPNGDHTKSQYMLPPQPSQGIANREANMMNFNQNFPSRRPQGRMPSSLSNGSLQMGTVTPIRIGSFQGTPQQSNMGARNSSVNLSGSSMSLLKAATAANFPSRQFNHQPSRVNQSINSEKGKQPMHSNELTGSKASQVMSPLGTKLSNQFHYPQFSTPLTPIPILQHAVQHSVPSWQVNVNNVLSPQSIARSPFLLGSSCGPSHHEKQNSSSGQSSVSTIESQKPEIPIIAGLSRNQNTIINQVSDMGPPRAPTRSPMNTPEKSEVSQDSENPHLRLIEAVKSLSSKQLGSSMMDIGSVKKDLDGIPDQGEPTKPVGGDIDNITNFLLKYDNMEGELSDGEPANLDHLNIGEETAFLLEYENEQERKAKRKLSITSASPSLPDFSDDDSFDKFFSEDWDIDSTITSPKKKPKIEQCKHEAILEEIKDINDKLLETSLEMMVNPAEDILRGREGILVTCVYRNVCFPDLFRPQEGVSSQMRPEFRIQLLVPVNYPACSPTILNGSHNVLGGPCVQLYEETKSKFKRSIRELPEKMSLGDMAQSWDACARSVFTEFAQQRGAESFSTRYGTWESSSGSS</sequence>
<name>A0ACB9GI43_CICIN</name>
<evidence type="ECO:0000313" key="2">
    <source>
        <dbReference type="Proteomes" id="UP001055811"/>
    </source>
</evidence>
<dbReference type="Proteomes" id="UP001055811">
    <property type="component" value="Linkage Group LG02"/>
</dbReference>
<accession>A0ACB9GI43</accession>
<reference evidence="2" key="1">
    <citation type="journal article" date="2022" name="Mol. Ecol. Resour.">
        <title>The genomes of chicory, endive, great burdock and yacon provide insights into Asteraceae palaeo-polyploidization history and plant inulin production.</title>
        <authorList>
            <person name="Fan W."/>
            <person name="Wang S."/>
            <person name="Wang H."/>
            <person name="Wang A."/>
            <person name="Jiang F."/>
            <person name="Liu H."/>
            <person name="Zhao H."/>
            <person name="Xu D."/>
            <person name="Zhang Y."/>
        </authorList>
    </citation>
    <scope>NUCLEOTIDE SEQUENCE [LARGE SCALE GENOMIC DNA]</scope>
    <source>
        <strain evidence="2">cv. Punajuju</strain>
    </source>
</reference>
<dbReference type="EMBL" id="CM042010">
    <property type="protein sequence ID" value="KAI3782690.1"/>
    <property type="molecule type" value="Genomic_DNA"/>
</dbReference>